<organism evidence="6 7">
    <name type="scientific">Paramicrosporidium saccamoebae</name>
    <dbReference type="NCBI Taxonomy" id="1246581"/>
    <lineage>
        <taxon>Eukaryota</taxon>
        <taxon>Fungi</taxon>
        <taxon>Fungi incertae sedis</taxon>
        <taxon>Cryptomycota</taxon>
        <taxon>Cryptomycota incertae sedis</taxon>
        <taxon>Paramicrosporidium</taxon>
    </lineage>
</organism>
<dbReference type="InterPro" id="IPR050560">
    <property type="entry name" value="MYB_TF"/>
</dbReference>
<dbReference type="AlphaFoldDB" id="A0A2H9TP91"/>
<dbReference type="OrthoDB" id="2143914at2759"/>
<comment type="caution">
    <text evidence="6">The sequence shown here is derived from an EMBL/GenBank/DDBJ whole genome shotgun (WGS) entry which is preliminary data.</text>
</comment>
<dbReference type="STRING" id="1246581.A0A2H9TP91"/>
<feature type="region of interest" description="Disordered" evidence="3">
    <location>
        <begin position="230"/>
        <end position="319"/>
    </location>
</feature>
<dbReference type="GO" id="GO:0000981">
    <property type="term" value="F:DNA-binding transcription factor activity, RNA polymerase II-specific"/>
    <property type="evidence" value="ECO:0007669"/>
    <property type="project" value="TreeGrafter"/>
</dbReference>
<dbReference type="Gene3D" id="1.10.10.60">
    <property type="entry name" value="Homeodomain-like"/>
    <property type="match status" value="2"/>
</dbReference>
<feature type="domain" description="HTH myb-type" evidence="5">
    <location>
        <begin position="61"/>
        <end position="115"/>
    </location>
</feature>
<dbReference type="PANTHER" id="PTHR45614:SF25">
    <property type="entry name" value="MYB PROTEIN"/>
    <property type="match status" value="1"/>
</dbReference>
<evidence type="ECO:0000313" key="7">
    <source>
        <dbReference type="Proteomes" id="UP000240830"/>
    </source>
</evidence>
<evidence type="ECO:0000256" key="1">
    <source>
        <dbReference type="ARBA" id="ARBA00022737"/>
    </source>
</evidence>
<keyword evidence="2" id="KW-0238">DNA-binding</keyword>
<reference evidence="6 7" key="1">
    <citation type="submission" date="2016-10" db="EMBL/GenBank/DDBJ databases">
        <title>The genome of Paramicrosporidium saccamoebae is the missing link in understanding Cryptomycota and Microsporidia evolution.</title>
        <authorList>
            <person name="Quandt C.A."/>
            <person name="Beaudet D."/>
            <person name="Corsaro D."/>
            <person name="Michel R."/>
            <person name="Corradi N."/>
            <person name="James T."/>
        </authorList>
    </citation>
    <scope>NUCLEOTIDE SEQUENCE [LARGE SCALE GENOMIC DNA]</scope>
    <source>
        <strain evidence="6 7">KSL3</strain>
    </source>
</reference>
<dbReference type="SMART" id="SM00717">
    <property type="entry name" value="SANT"/>
    <property type="match status" value="2"/>
</dbReference>
<dbReference type="PROSITE" id="PS51294">
    <property type="entry name" value="HTH_MYB"/>
    <property type="match status" value="2"/>
</dbReference>
<dbReference type="InterPro" id="IPR001005">
    <property type="entry name" value="SANT/Myb"/>
</dbReference>
<dbReference type="PANTHER" id="PTHR45614">
    <property type="entry name" value="MYB PROTEIN-RELATED"/>
    <property type="match status" value="1"/>
</dbReference>
<name>A0A2H9TP91_9FUNG</name>
<feature type="domain" description="Myb-like" evidence="4">
    <location>
        <begin position="19"/>
        <end position="60"/>
    </location>
</feature>
<accession>A0A2H9TP91</accession>
<dbReference type="Proteomes" id="UP000240830">
    <property type="component" value="Unassembled WGS sequence"/>
</dbReference>
<feature type="domain" description="HTH myb-type" evidence="5">
    <location>
        <begin position="20"/>
        <end position="60"/>
    </location>
</feature>
<dbReference type="GO" id="GO:0000978">
    <property type="term" value="F:RNA polymerase II cis-regulatory region sequence-specific DNA binding"/>
    <property type="evidence" value="ECO:0007669"/>
    <property type="project" value="TreeGrafter"/>
</dbReference>
<protein>
    <submittedName>
        <fullName evidence="6">Uncharacterized protein</fullName>
    </submittedName>
</protein>
<keyword evidence="1" id="KW-0677">Repeat</keyword>
<dbReference type="EMBL" id="MTSL01000051">
    <property type="protein sequence ID" value="PJF19568.1"/>
    <property type="molecule type" value="Genomic_DNA"/>
</dbReference>
<evidence type="ECO:0000256" key="2">
    <source>
        <dbReference type="ARBA" id="ARBA00023125"/>
    </source>
</evidence>
<dbReference type="InterPro" id="IPR009057">
    <property type="entry name" value="Homeodomain-like_sf"/>
</dbReference>
<sequence>MSTTDSPIQRQPANVPPLRQEDEKLTTLVQQHGPRRWTQIAAELGNRLGKQCRERWHNHLDPRILKTPFTSAEDALILRLHQRLGNRWAEIAKHLPGRTDNAIKNHWNSAMQRRYPGRSSSVPPEMVRLPSIQEMLARRLGRGSSSVPASGKPTQYRWHWMAVPRQMARKPLTLTGDIATGLTTATENEMHSLSLLSLSSLLHPLQRQEAPVRIPSAESLSKSTLSLLAPLPGEDAVPPPLPQSNRNLTRKRKPETPTESKPRINSGIGVGMRIAESETGSEAGADTMRKTEVDIGPITTCKTGSHTRPKALSGSSAPT</sequence>
<dbReference type="GO" id="GO:0005634">
    <property type="term" value="C:nucleus"/>
    <property type="evidence" value="ECO:0007669"/>
    <property type="project" value="TreeGrafter"/>
</dbReference>
<evidence type="ECO:0000259" key="4">
    <source>
        <dbReference type="PROSITE" id="PS50090"/>
    </source>
</evidence>
<dbReference type="InterPro" id="IPR017930">
    <property type="entry name" value="Myb_dom"/>
</dbReference>
<evidence type="ECO:0000313" key="6">
    <source>
        <dbReference type="EMBL" id="PJF19568.1"/>
    </source>
</evidence>
<dbReference type="FunFam" id="1.10.10.60:FF:000010">
    <property type="entry name" value="Transcriptional activator Myb isoform A"/>
    <property type="match status" value="1"/>
</dbReference>
<evidence type="ECO:0000259" key="5">
    <source>
        <dbReference type="PROSITE" id="PS51294"/>
    </source>
</evidence>
<dbReference type="PROSITE" id="PS50090">
    <property type="entry name" value="MYB_LIKE"/>
    <property type="match status" value="2"/>
</dbReference>
<dbReference type="GO" id="GO:0045944">
    <property type="term" value="P:positive regulation of transcription by RNA polymerase II"/>
    <property type="evidence" value="ECO:0007669"/>
    <property type="project" value="TreeGrafter"/>
</dbReference>
<dbReference type="CDD" id="cd00167">
    <property type="entry name" value="SANT"/>
    <property type="match status" value="2"/>
</dbReference>
<proteinExistence type="predicted"/>
<keyword evidence="7" id="KW-1185">Reference proteome</keyword>
<gene>
    <name evidence="6" type="ORF">PSACC_00626</name>
</gene>
<dbReference type="SUPFAM" id="SSF46689">
    <property type="entry name" value="Homeodomain-like"/>
    <property type="match status" value="1"/>
</dbReference>
<dbReference type="Pfam" id="PF00249">
    <property type="entry name" value="Myb_DNA-binding"/>
    <property type="match status" value="2"/>
</dbReference>
<evidence type="ECO:0000256" key="3">
    <source>
        <dbReference type="SAM" id="MobiDB-lite"/>
    </source>
</evidence>
<dbReference type="GO" id="GO:0000278">
    <property type="term" value="P:mitotic cell cycle"/>
    <property type="evidence" value="ECO:0007669"/>
    <property type="project" value="TreeGrafter"/>
</dbReference>
<feature type="domain" description="Myb-like" evidence="4">
    <location>
        <begin position="61"/>
        <end position="111"/>
    </location>
</feature>